<evidence type="ECO:0000256" key="6">
    <source>
        <dbReference type="ARBA" id="ARBA00023128"/>
    </source>
</evidence>
<reference evidence="16" key="1">
    <citation type="submission" date="2020-09" db="EMBL/GenBank/DDBJ databases">
        <authorList>
            <person name="Kikuchi T."/>
        </authorList>
    </citation>
    <scope>NUCLEOTIDE SEQUENCE</scope>
    <source>
        <strain evidence="16">SH1</strain>
    </source>
</reference>
<evidence type="ECO:0000256" key="3">
    <source>
        <dbReference type="ARBA" id="ARBA00005421"/>
    </source>
</evidence>
<keyword evidence="9" id="KW-0131">Cell cycle</keyword>
<dbReference type="EMBL" id="CAJFCW020000001">
    <property type="protein sequence ID" value="CAG9077398.1"/>
    <property type="molecule type" value="Genomic_DNA"/>
</dbReference>
<sequence>MTLLRRSVVQIRQQSSSAKKNITKGLNEVHRTQVEGGVPPLNYDQQRDKVWLGRHFGQYGVASNVEIGKLWPTVEEIQEINELKFYRPVKEAIELSQKLAKEEQERQRKHLEKVEKNLKDYDKQLAEYYEGLNAPPPEKTPQELANERRVQEIQEYFGYWIDPTDPRFEVMLKQKEAEEAKAEKMAKKEEKRRRTVAATS</sequence>
<evidence type="ECO:0000256" key="5">
    <source>
        <dbReference type="ARBA" id="ARBA00023054"/>
    </source>
</evidence>
<proteinExistence type="inferred from homology"/>
<evidence type="ECO:0000256" key="2">
    <source>
        <dbReference type="ARBA" id="ARBA00004173"/>
    </source>
</evidence>
<dbReference type="EMBL" id="CAJFDH010000001">
    <property type="protein sequence ID" value="CAD5205437.1"/>
    <property type="molecule type" value="Genomic_DNA"/>
</dbReference>
<name>A0A811JPZ5_9BILA</name>
<dbReference type="GO" id="GO:1990904">
    <property type="term" value="C:ribonucleoprotein complex"/>
    <property type="evidence" value="ECO:0007669"/>
    <property type="project" value="UniProtKB-KW"/>
</dbReference>
<feature type="region of interest" description="Disordered" evidence="15">
    <location>
        <begin position="181"/>
        <end position="200"/>
    </location>
</feature>
<feature type="compositionally biased region" description="Basic residues" evidence="15">
    <location>
        <begin position="190"/>
        <end position="200"/>
    </location>
</feature>
<dbReference type="Proteomes" id="UP000614601">
    <property type="component" value="Unassembled WGS sequence"/>
</dbReference>
<protein>
    <recommendedName>
        <fullName evidence="11">Large ribosomal subunit protein mL64</fullName>
    </recommendedName>
    <alternativeName>
        <fullName evidence="10">39S ribosomal protein L59, mitochondrial</fullName>
    </alternativeName>
    <alternativeName>
        <fullName evidence="12">Growth arrest and DNA damage-inducible proteins-interacting protein 1</fullName>
    </alternativeName>
</protein>
<evidence type="ECO:0000256" key="7">
    <source>
        <dbReference type="ARBA" id="ARBA00023242"/>
    </source>
</evidence>
<comment type="similarity">
    <text evidence="3">Belongs to the mitochondrion-specific ribosomal protein mL64 family.</text>
</comment>
<evidence type="ECO:0000256" key="10">
    <source>
        <dbReference type="ARBA" id="ARBA00030700"/>
    </source>
</evidence>
<evidence type="ECO:0000256" key="14">
    <source>
        <dbReference type="SAM" id="Coils"/>
    </source>
</evidence>
<dbReference type="AlphaFoldDB" id="A0A811JPZ5"/>
<comment type="caution">
    <text evidence="16">The sequence shown here is derived from an EMBL/GenBank/DDBJ whole genome shotgun (WGS) entry which is preliminary data.</text>
</comment>
<keyword evidence="8" id="KW-0687">Ribonucleoprotein</keyword>
<dbReference type="OrthoDB" id="1378at2759"/>
<dbReference type="InterPro" id="IPR043035">
    <property type="entry name" value="Ribosomal_mL64_sf"/>
</dbReference>
<evidence type="ECO:0000256" key="9">
    <source>
        <dbReference type="ARBA" id="ARBA00023306"/>
    </source>
</evidence>
<evidence type="ECO:0000256" key="4">
    <source>
        <dbReference type="ARBA" id="ARBA00022980"/>
    </source>
</evidence>
<keyword evidence="7" id="KW-0539">Nucleus</keyword>
<dbReference type="InterPro" id="IPR018472">
    <property type="entry name" value="Ribosomal_mL64"/>
</dbReference>
<keyword evidence="4" id="KW-0689">Ribosomal protein</keyword>
<evidence type="ECO:0000256" key="8">
    <source>
        <dbReference type="ARBA" id="ARBA00023274"/>
    </source>
</evidence>
<evidence type="ECO:0000256" key="11">
    <source>
        <dbReference type="ARBA" id="ARBA00035184"/>
    </source>
</evidence>
<feature type="coiled-coil region" evidence="14">
    <location>
        <begin position="92"/>
        <end position="131"/>
    </location>
</feature>
<dbReference type="GO" id="GO:0005840">
    <property type="term" value="C:ribosome"/>
    <property type="evidence" value="ECO:0007669"/>
    <property type="project" value="UniProtKB-KW"/>
</dbReference>
<comment type="function">
    <text evidence="13">Acts as a negative regulator of G1 to S cell cycle phase progression by inhibiting cyclin-dependent kinases. Inhibitory effects are additive with GADD45 proteins but also occur in the absence of GADD45 proteins. Acts as a repressor of the orphan nuclear receptor NR4A1 by inhibiting AB domain-mediated transcriptional activity. May be involved in the hormone-mediated regulation of NR4A1 transcriptional activity. May play a role in mitochondrial protein synthesis.</text>
</comment>
<keyword evidence="5 14" id="KW-0175">Coiled coil</keyword>
<dbReference type="Pfam" id="PF10147">
    <property type="entry name" value="CR6_interact"/>
    <property type="match status" value="1"/>
</dbReference>
<gene>
    <name evidence="16" type="ORF">BOKJ2_LOCUS121</name>
</gene>
<keyword evidence="17" id="KW-1185">Reference proteome</keyword>
<dbReference type="PANTHER" id="PTHR31761">
    <property type="entry name" value="GROWTH ARREST AND DNA DAMAGE-INDUCIBLE PROTEINS-INTERACTING PROTEIN 1 GADD45GIP1"/>
    <property type="match status" value="1"/>
</dbReference>
<organism evidence="16 17">
    <name type="scientific">Bursaphelenchus okinawaensis</name>
    <dbReference type="NCBI Taxonomy" id="465554"/>
    <lineage>
        <taxon>Eukaryota</taxon>
        <taxon>Metazoa</taxon>
        <taxon>Ecdysozoa</taxon>
        <taxon>Nematoda</taxon>
        <taxon>Chromadorea</taxon>
        <taxon>Rhabditida</taxon>
        <taxon>Tylenchina</taxon>
        <taxon>Tylenchomorpha</taxon>
        <taxon>Aphelenchoidea</taxon>
        <taxon>Aphelenchoididae</taxon>
        <taxon>Bursaphelenchus</taxon>
    </lineage>
</organism>
<dbReference type="Proteomes" id="UP000783686">
    <property type="component" value="Unassembled WGS sequence"/>
</dbReference>
<dbReference type="GO" id="GO:0005634">
    <property type="term" value="C:nucleus"/>
    <property type="evidence" value="ECO:0007669"/>
    <property type="project" value="UniProtKB-SubCell"/>
</dbReference>
<evidence type="ECO:0000313" key="16">
    <source>
        <dbReference type="EMBL" id="CAD5205437.1"/>
    </source>
</evidence>
<dbReference type="GO" id="GO:0005739">
    <property type="term" value="C:mitochondrion"/>
    <property type="evidence" value="ECO:0007669"/>
    <property type="project" value="UniProtKB-SubCell"/>
</dbReference>
<evidence type="ECO:0000256" key="1">
    <source>
        <dbReference type="ARBA" id="ARBA00004123"/>
    </source>
</evidence>
<comment type="subcellular location">
    <subcellularLocation>
        <location evidence="2">Mitochondrion</location>
    </subcellularLocation>
    <subcellularLocation>
        <location evidence="1">Nucleus</location>
    </subcellularLocation>
</comment>
<dbReference type="Gene3D" id="6.10.280.120">
    <property type="entry name" value="Growth arrest and DNA-damage-inducible proteins-interacting protein 1"/>
    <property type="match status" value="1"/>
</dbReference>
<evidence type="ECO:0000313" key="17">
    <source>
        <dbReference type="Proteomes" id="UP000614601"/>
    </source>
</evidence>
<keyword evidence="6" id="KW-0496">Mitochondrion</keyword>
<accession>A0A811JPZ5</accession>
<dbReference type="PANTHER" id="PTHR31761:SF1">
    <property type="entry name" value="LARGE RIBOSOMAL SUBUNIT PROTEIN ML64"/>
    <property type="match status" value="1"/>
</dbReference>
<evidence type="ECO:0000256" key="15">
    <source>
        <dbReference type="SAM" id="MobiDB-lite"/>
    </source>
</evidence>
<evidence type="ECO:0000256" key="13">
    <source>
        <dbReference type="ARBA" id="ARBA00060144"/>
    </source>
</evidence>
<evidence type="ECO:0000256" key="12">
    <source>
        <dbReference type="ARBA" id="ARBA00035485"/>
    </source>
</evidence>